<evidence type="ECO:0000313" key="2">
    <source>
        <dbReference type="Proteomes" id="UP000230233"/>
    </source>
</evidence>
<organism evidence="1 2">
    <name type="scientific">Caenorhabditis nigoni</name>
    <dbReference type="NCBI Taxonomy" id="1611254"/>
    <lineage>
        <taxon>Eukaryota</taxon>
        <taxon>Metazoa</taxon>
        <taxon>Ecdysozoa</taxon>
        <taxon>Nematoda</taxon>
        <taxon>Chromadorea</taxon>
        <taxon>Rhabditida</taxon>
        <taxon>Rhabditina</taxon>
        <taxon>Rhabditomorpha</taxon>
        <taxon>Rhabditoidea</taxon>
        <taxon>Rhabditidae</taxon>
        <taxon>Peloderinae</taxon>
        <taxon>Caenorhabditis</taxon>
    </lineage>
</organism>
<comment type="caution">
    <text evidence="1">The sequence shown here is derived from an EMBL/GenBank/DDBJ whole genome shotgun (WGS) entry which is preliminary data.</text>
</comment>
<gene>
    <name evidence="1" type="ORF">B9Z55_027944</name>
</gene>
<protein>
    <submittedName>
        <fullName evidence="1">Uncharacterized protein</fullName>
    </submittedName>
</protein>
<dbReference type="EMBL" id="PDUG01000015">
    <property type="protein sequence ID" value="PIC13050.1"/>
    <property type="molecule type" value="Genomic_DNA"/>
</dbReference>
<proteinExistence type="predicted"/>
<sequence length="78" mass="8894">MRRIVQLSANVNNLAGDRQTKQVSQTLFNDFVKKCQYSMDESGKCSGIHPNLRSAVYCYGLRQSLEINDYNAVNNLYT</sequence>
<dbReference type="Gene3D" id="1.25.50.20">
    <property type="match status" value="1"/>
</dbReference>
<evidence type="ECO:0000313" key="1">
    <source>
        <dbReference type="EMBL" id="PIC13050.1"/>
    </source>
</evidence>
<accession>A0A2G5SDC6</accession>
<dbReference type="AlphaFoldDB" id="A0A2G5SDC6"/>
<keyword evidence="2" id="KW-1185">Reference proteome</keyword>
<dbReference type="Proteomes" id="UP000230233">
    <property type="component" value="Unassembled WGS sequence"/>
</dbReference>
<name>A0A2G5SDC6_9PELO</name>
<reference evidence="2" key="1">
    <citation type="submission" date="2017-10" db="EMBL/GenBank/DDBJ databases">
        <title>Rapid genome shrinkage in a self-fertile nematode reveals novel sperm competition proteins.</title>
        <authorList>
            <person name="Yin D."/>
            <person name="Schwarz E.M."/>
            <person name="Thomas C.G."/>
            <person name="Felde R.L."/>
            <person name="Korf I.F."/>
            <person name="Cutter A.D."/>
            <person name="Schartner C.M."/>
            <person name="Ralston E.J."/>
            <person name="Meyer B.J."/>
            <person name="Haag E.S."/>
        </authorList>
    </citation>
    <scope>NUCLEOTIDE SEQUENCE [LARGE SCALE GENOMIC DNA]</scope>
    <source>
        <strain evidence="2">JU1422</strain>
    </source>
</reference>